<dbReference type="EMBL" id="CAJHJG010006358">
    <property type="protein sequence ID" value="CAD6956487.1"/>
    <property type="molecule type" value="Genomic_DNA"/>
</dbReference>
<dbReference type="GO" id="GO:0018580">
    <property type="term" value="F:nitronate monooxygenase activity"/>
    <property type="evidence" value="ECO:0007669"/>
    <property type="project" value="InterPro"/>
</dbReference>
<reference evidence="4" key="3">
    <citation type="submission" date="2020-10" db="EMBL/GenBank/DDBJ databases">
        <authorList>
            <person name="Sedaghatjoo S."/>
        </authorList>
    </citation>
    <scope>NUCLEOTIDE SEQUENCE</scope>
    <source>
        <strain evidence="4">AZH3</strain>
    </source>
</reference>
<proteinExistence type="predicted"/>
<dbReference type="PANTHER" id="PTHR32332:SF31">
    <property type="entry name" value="2-NITROPROPANE DIOXYGENASE FAMILY, PUTATIVE (AFU_ORTHOLOGUE AFUA_2G09850)-RELATED"/>
    <property type="match status" value="1"/>
</dbReference>
<evidence type="ECO:0000256" key="2">
    <source>
        <dbReference type="ARBA" id="ARBA00022643"/>
    </source>
</evidence>
<reference evidence="5" key="1">
    <citation type="submission" date="2016-04" db="EMBL/GenBank/DDBJ databases">
        <authorList>
            <person name="Nguyen H.D."/>
            <person name="Kesanakurti P."/>
            <person name="Cullis J."/>
            <person name="Levesque C.A."/>
            <person name="Hambleton S."/>
        </authorList>
    </citation>
    <scope>NUCLEOTIDE SEQUENCE</scope>
    <source>
        <strain evidence="5">DAOMC 238032</strain>
    </source>
</reference>
<organism evidence="5 6">
    <name type="scientific">Tilletia caries</name>
    <name type="common">wheat bunt fungus</name>
    <dbReference type="NCBI Taxonomy" id="13290"/>
    <lineage>
        <taxon>Eukaryota</taxon>
        <taxon>Fungi</taxon>
        <taxon>Dikarya</taxon>
        <taxon>Basidiomycota</taxon>
        <taxon>Ustilaginomycotina</taxon>
        <taxon>Exobasidiomycetes</taxon>
        <taxon>Tilletiales</taxon>
        <taxon>Tilletiaceae</taxon>
        <taxon>Tilletia</taxon>
    </lineage>
</organism>
<dbReference type="EMBL" id="LWDD02000393">
    <property type="protein sequence ID" value="KAE8261244.1"/>
    <property type="molecule type" value="Genomic_DNA"/>
</dbReference>
<name>A0A177TD78_9BASI</name>
<comment type="caution">
    <text evidence="5">The sequence shown here is derived from an EMBL/GenBank/DDBJ whole genome shotgun (WGS) entry which is preliminary data.</text>
</comment>
<evidence type="ECO:0000256" key="1">
    <source>
        <dbReference type="ARBA" id="ARBA00022630"/>
    </source>
</evidence>
<dbReference type="PANTHER" id="PTHR32332">
    <property type="entry name" value="2-NITROPROPANE DIOXYGENASE"/>
    <property type="match status" value="1"/>
</dbReference>
<dbReference type="Proteomes" id="UP000836402">
    <property type="component" value="Unassembled WGS sequence"/>
</dbReference>
<dbReference type="AlphaFoldDB" id="A0A177TD78"/>
<protein>
    <submittedName>
        <fullName evidence="5">Uncharacterized protein</fullName>
    </submittedName>
</protein>
<sequence>MADSSPQQISTPITKLFKIQHPIILAGMNVAAGPALAAAVTNAGGLGVIGGVGYTPKMLRRVIADLKADLKDKSAPFGVDLLLPQVGGSARKTNYDYNKGQLPELIDIIIEAKAALFVSAVGVPPKEVVDRLHKAGIPVANMIGAPRHAEKAIAAGVDIIIAQGGEGGGHTGHIPTSILLPTVVEMTKGKKSPLTGEDIIVIGAGGIYNGRGLAAAITYGAAGAWVGTRFVASDESGAPKRHKEVILESTHDTDVRTLIYTGRPLRLYKTPYIADWESRPDEIKKLTSQGIIPVIHDVEHDDGKGTKMKASMERWLLGQAAAVIHDIKPAKVIIDEMVTSAADALRGGNALLVSGGRSSKL</sequence>
<dbReference type="Pfam" id="PF03060">
    <property type="entry name" value="NMO"/>
    <property type="match status" value="1"/>
</dbReference>
<keyword evidence="3" id="KW-0560">Oxidoreductase</keyword>
<evidence type="ECO:0000313" key="5">
    <source>
        <dbReference type="EMBL" id="KAE8261244.1"/>
    </source>
</evidence>
<reference evidence="5" key="2">
    <citation type="journal article" date="2019" name="IMA Fungus">
        <title>Genome sequencing and comparison of five Tilletia species to identify candidate genes for the detection of regulated species infecting wheat.</title>
        <authorList>
            <person name="Nguyen H.D.T."/>
            <person name="Sultana T."/>
            <person name="Kesanakurti P."/>
            <person name="Hambleton S."/>
        </authorList>
    </citation>
    <scope>NUCLEOTIDE SEQUENCE</scope>
    <source>
        <strain evidence="5">DAOMC 238032</strain>
    </source>
</reference>
<gene>
    <name evidence="5" type="ORF">A4X03_0g3419</name>
    <name evidence="4" type="ORF">JKIAZH3_G2598</name>
</gene>
<evidence type="ECO:0000313" key="7">
    <source>
        <dbReference type="Proteomes" id="UP000836402"/>
    </source>
</evidence>
<dbReference type="InterPro" id="IPR013785">
    <property type="entry name" value="Aldolase_TIM"/>
</dbReference>
<dbReference type="Proteomes" id="UP000077671">
    <property type="component" value="Unassembled WGS sequence"/>
</dbReference>
<keyword evidence="7" id="KW-1185">Reference proteome</keyword>
<dbReference type="SUPFAM" id="SSF51412">
    <property type="entry name" value="Inosine monophosphate dehydrogenase (IMPDH)"/>
    <property type="match status" value="1"/>
</dbReference>
<dbReference type="CDD" id="cd04730">
    <property type="entry name" value="NPD_like"/>
    <property type="match status" value="1"/>
</dbReference>
<dbReference type="InterPro" id="IPR004136">
    <property type="entry name" value="NMO"/>
</dbReference>
<accession>A0A177TD78</accession>
<evidence type="ECO:0000313" key="6">
    <source>
        <dbReference type="Proteomes" id="UP000077671"/>
    </source>
</evidence>
<dbReference type="Gene3D" id="3.20.20.70">
    <property type="entry name" value="Aldolase class I"/>
    <property type="match status" value="1"/>
</dbReference>
<evidence type="ECO:0000313" key="4">
    <source>
        <dbReference type="EMBL" id="CAD6956487.1"/>
    </source>
</evidence>
<keyword evidence="2" id="KW-0288">FMN</keyword>
<evidence type="ECO:0000256" key="3">
    <source>
        <dbReference type="ARBA" id="ARBA00023002"/>
    </source>
</evidence>
<keyword evidence="1" id="KW-0285">Flavoprotein</keyword>